<dbReference type="OrthoDB" id="10250990at2759"/>
<accession>M3CFD0</accession>
<dbReference type="PANTHER" id="PTHR33798:SF5">
    <property type="entry name" value="FLAVIN REDUCTASE LIKE DOMAIN-CONTAINING PROTEIN"/>
    <property type="match status" value="1"/>
</dbReference>
<dbReference type="HOGENOM" id="CLU_059021_3_0_1"/>
<dbReference type="STRING" id="692275.M3CFD0"/>
<evidence type="ECO:0000256" key="3">
    <source>
        <dbReference type="ARBA" id="ARBA00022643"/>
    </source>
</evidence>
<comment type="similarity">
    <text evidence="4">Belongs to the flavoredoxin family.</text>
</comment>
<protein>
    <recommendedName>
        <fullName evidence="6">Flavin reductase like domain-containing protein</fullName>
    </recommendedName>
</protein>
<dbReference type="GeneID" id="27905210"/>
<feature type="compositionally biased region" description="Polar residues" evidence="5">
    <location>
        <begin position="1"/>
        <end position="15"/>
    </location>
</feature>
<dbReference type="RefSeq" id="XP_016760649.1">
    <property type="nucleotide sequence ID" value="XM_016908073.1"/>
</dbReference>
<dbReference type="eggNOG" id="ENOG502QT1K">
    <property type="taxonomic scope" value="Eukaryota"/>
</dbReference>
<feature type="region of interest" description="Disordered" evidence="5">
    <location>
        <begin position="1"/>
        <end position="83"/>
    </location>
</feature>
<dbReference type="InterPro" id="IPR002563">
    <property type="entry name" value="Flavin_Rdtase-like_dom"/>
</dbReference>
<evidence type="ECO:0000259" key="6">
    <source>
        <dbReference type="SMART" id="SM00903"/>
    </source>
</evidence>
<evidence type="ECO:0000313" key="8">
    <source>
        <dbReference type="Proteomes" id="UP000016931"/>
    </source>
</evidence>
<proteinExistence type="inferred from homology"/>
<dbReference type="Gene3D" id="2.30.110.10">
    <property type="entry name" value="Electron Transport, Fmn-binding Protein, Chain A"/>
    <property type="match status" value="1"/>
</dbReference>
<dbReference type="AlphaFoldDB" id="M3CFD0"/>
<sequence>MASSSTPAPSTQGTGQVDKKARNPRDFKPTENSRPDWNSSTPFTWTKTKNPNWKLGQGAVFSNNENSSSTSQPPQQIPIDPFAPNRNPAFNYRLITSAIIPRPIALLSTLSPDGSTSNLAPYSYFQAMSHDPPTFIIGHAVNPSSNKDSLKNILSTKECVINILTEDILEAGNASALDTPYGISEWPLTGLTPASCSLVAPSRILEAVFAVECKLVGTHEIQSREHEGKISNVMTILEGVKFWVREDVVDEDLKYIDPAKSRPIGRCQGITYARVMEAFQIPWPIWEDVREEAEREGLVRGKAVGQ</sequence>
<dbReference type="Pfam" id="PF01613">
    <property type="entry name" value="Flavin_Reduct"/>
    <property type="match status" value="1"/>
</dbReference>
<evidence type="ECO:0000256" key="5">
    <source>
        <dbReference type="SAM" id="MobiDB-lite"/>
    </source>
</evidence>
<gene>
    <name evidence="7" type="ORF">SEPMUDRAFT_163650</name>
</gene>
<dbReference type="EMBL" id="KB456264">
    <property type="protein sequence ID" value="EMF12528.1"/>
    <property type="molecule type" value="Genomic_DNA"/>
</dbReference>
<dbReference type="GO" id="GO:0010181">
    <property type="term" value="F:FMN binding"/>
    <property type="evidence" value="ECO:0007669"/>
    <property type="project" value="InterPro"/>
</dbReference>
<keyword evidence="3" id="KW-0288">FMN</keyword>
<dbReference type="PANTHER" id="PTHR33798">
    <property type="entry name" value="FLAVOPROTEIN OXYGENASE"/>
    <property type="match status" value="1"/>
</dbReference>
<dbReference type="SUPFAM" id="SSF50475">
    <property type="entry name" value="FMN-binding split barrel"/>
    <property type="match status" value="1"/>
</dbReference>
<comment type="cofactor">
    <cofactor evidence="1">
        <name>FMN</name>
        <dbReference type="ChEBI" id="CHEBI:58210"/>
    </cofactor>
</comment>
<dbReference type="SMART" id="SM00903">
    <property type="entry name" value="Flavin_Reduct"/>
    <property type="match status" value="1"/>
</dbReference>
<evidence type="ECO:0000256" key="2">
    <source>
        <dbReference type="ARBA" id="ARBA00022630"/>
    </source>
</evidence>
<dbReference type="Proteomes" id="UP000016931">
    <property type="component" value="Unassembled WGS sequence"/>
</dbReference>
<keyword evidence="2" id="KW-0285">Flavoprotein</keyword>
<reference evidence="7 8" key="1">
    <citation type="journal article" date="2012" name="PLoS Pathog.">
        <title>Diverse lifestyles and strategies of plant pathogenesis encoded in the genomes of eighteen Dothideomycetes fungi.</title>
        <authorList>
            <person name="Ohm R.A."/>
            <person name="Feau N."/>
            <person name="Henrissat B."/>
            <person name="Schoch C.L."/>
            <person name="Horwitz B.A."/>
            <person name="Barry K.W."/>
            <person name="Condon B.J."/>
            <person name="Copeland A.C."/>
            <person name="Dhillon B."/>
            <person name="Glaser F."/>
            <person name="Hesse C.N."/>
            <person name="Kosti I."/>
            <person name="LaButti K."/>
            <person name="Lindquist E.A."/>
            <person name="Lucas S."/>
            <person name="Salamov A.A."/>
            <person name="Bradshaw R.E."/>
            <person name="Ciuffetti L."/>
            <person name="Hamelin R.C."/>
            <person name="Kema G.H.J."/>
            <person name="Lawrence C."/>
            <person name="Scott J.A."/>
            <person name="Spatafora J.W."/>
            <person name="Turgeon B.G."/>
            <person name="de Wit P.J.G.M."/>
            <person name="Zhong S."/>
            <person name="Goodwin S.B."/>
            <person name="Grigoriev I.V."/>
        </authorList>
    </citation>
    <scope>NUCLEOTIDE SEQUENCE [LARGE SCALE GENOMIC DNA]</scope>
    <source>
        <strain evidence="7 8">SO2202</strain>
    </source>
</reference>
<keyword evidence="8" id="KW-1185">Reference proteome</keyword>
<feature type="compositionally biased region" description="Basic and acidic residues" evidence="5">
    <location>
        <begin position="17"/>
        <end position="34"/>
    </location>
</feature>
<name>M3CFD0_SPHMS</name>
<organism evidence="7 8">
    <name type="scientific">Sphaerulina musiva (strain SO2202)</name>
    <name type="common">Poplar stem canker fungus</name>
    <name type="synonym">Septoria musiva</name>
    <dbReference type="NCBI Taxonomy" id="692275"/>
    <lineage>
        <taxon>Eukaryota</taxon>
        <taxon>Fungi</taxon>
        <taxon>Dikarya</taxon>
        <taxon>Ascomycota</taxon>
        <taxon>Pezizomycotina</taxon>
        <taxon>Dothideomycetes</taxon>
        <taxon>Dothideomycetidae</taxon>
        <taxon>Mycosphaerellales</taxon>
        <taxon>Mycosphaerellaceae</taxon>
        <taxon>Sphaerulina</taxon>
    </lineage>
</organism>
<dbReference type="InterPro" id="IPR012349">
    <property type="entry name" value="Split_barrel_FMN-bd"/>
</dbReference>
<feature type="compositionally biased region" description="Low complexity" evidence="5">
    <location>
        <begin position="62"/>
        <end position="78"/>
    </location>
</feature>
<evidence type="ECO:0000313" key="7">
    <source>
        <dbReference type="EMBL" id="EMF12528.1"/>
    </source>
</evidence>
<feature type="domain" description="Flavin reductase like" evidence="6">
    <location>
        <begin position="97"/>
        <end position="257"/>
    </location>
</feature>
<evidence type="ECO:0000256" key="1">
    <source>
        <dbReference type="ARBA" id="ARBA00001917"/>
    </source>
</evidence>
<evidence type="ECO:0000256" key="4">
    <source>
        <dbReference type="ARBA" id="ARBA00038054"/>
    </source>
</evidence>
<feature type="compositionally biased region" description="Polar residues" evidence="5">
    <location>
        <begin position="35"/>
        <end position="51"/>
    </location>
</feature>